<sequence length="64" mass="7439">MKKALKIISTASIILFAVLWIAGKFDFLPEVNTLDNRNVLVLIYLFTSLKYYQMELKDRDASRV</sequence>
<reference evidence="4" key="2">
    <citation type="submission" date="2018-11" db="EMBL/GenBank/DDBJ databases">
        <title>Proposal to divide the Flavobacteriaceae and reorganize its genera based on Amino Acid Identity values calculated from whole genome sequences.</title>
        <authorList>
            <person name="Nicholson A.C."/>
            <person name="Gulvik C.A."/>
            <person name="Whitney A.M."/>
            <person name="Humrighouse B.W."/>
            <person name="Bell M."/>
            <person name="Holmens B."/>
            <person name="Steigerwalt A."/>
            <person name="Villarma A."/>
            <person name="Sheth M."/>
            <person name="Batra D."/>
            <person name="Pryor J."/>
            <person name="Bernardet J.-F."/>
            <person name="Hugo C."/>
            <person name="Kampfer P."/>
            <person name="Newman J."/>
            <person name="Mcquiston J.R."/>
        </authorList>
    </citation>
    <scope>NUCLEOTIDE SEQUENCE [LARGE SCALE GENOMIC DNA]</scope>
    <source>
        <strain evidence="4">H3056</strain>
    </source>
</reference>
<evidence type="ECO:0000256" key="1">
    <source>
        <dbReference type="SAM" id="Phobius"/>
    </source>
</evidence>
<keyword evidence="1" id="KW-0472">Membrane</keyword>
<evidence type="ECO:0000313" key="3">
    <source>
        <dbReference type="EMBL" id="ROI09745.1"/>
    </source>
</evidence>
<keyword evidence="5" id="KW-1185">Reference proteome</keyword>
<feature type="transmembrane region" description="Helical" evidence="1">
    <location>
        <begin position="7"/>
        <end position="25"/>
    </location>
</feature>
<name>A0A3N0WXS4_9FLAO</name>
<evidence type="ECO:0000313" key="5">
    <source>
        <dbReference type="Proteomes" id="UP000274483"/>
    </source>
</evidence>
<accession>A0A3N0WXS4</accession>
<keyword evidence="1" id="KW-0812">Transmembrane</keyword>
<dbReference type="Proteomes" id="UP000270224">
    <property type="component" value="Unassembled WGS sequence"/>
</dbReference>
<keyword evidence="1" id="KW-1133">Transmembrane helix</keyword>
<evidence type="ECO:0000313" key="2">
    <source>
        <dbReference type="EMBL" id="AZI67583.1"/>
    </source>
</evidence>
<dbReference type="EMBL" id="RJUG01000002">
    <property type="protein sequence ID" value="ROI09745.1"/>
    <property type="molecule type" value="Genomic_DNA"/>
</dbReference>
<dbReference type="Proteomes" id="UP000274483">
    <property type="component" value="Chromosome"/>
</dbReference>
<dbReference type="OrthoDB" id="1452643at2"/>
<dbReference type="RefSeq" id="WP_123264999.1">
    <property type="nucleotide sequence ID" value="NZ_CBCRWA010000001.1"/>
</dbReference>
<reference evidence="3" key="1">
    <citation type="submission" date="2018-11" db="EMBL/GenBank/DDBJ databases">
        <title>Proposal to divide the Flavobacteriaceae and reorganize its genera based on Amino Acid Identity values calculated from whole genome sequences.</title>
        <authorList>
            <person name="Nicholson A.C."/>
            <person name="Gulvik C.A."/>
            <person name="Whitney A.M."/>
            <person name="Humrighouse B.W."/>
            <person name="Bell M."/>
            <person name="Holmes B."/>
            <person name="Steigerwalt A."/>
            <person name="Villarma A."/>
            <person name="Sheth M."/>
            <person name="Batra D."/>
            <person name="Pryor J."/>
            <person name="Bernardet J.-F."/>
            <person name="Hugo C."/>
            <person name="Kampfer P."/>
            <person name="Newman J."/>
            <person name="Mcquiston J.R."/>
        </authorList>
    </citation>
    <scope>NUCLEOTIDE SEQUENCE</scope>
    <source>
        <strain evidence="3">H3056</strain>
    </source>
</reference>
<dbReference type="EMBL" id="CP034158">
    <property type="protein sequence ID" value="AZI67583.1"/>
    <property type="molecule type" value="Genomic_DNA"/>
</dbReference>
<evidence type="ECO:0000313" key="4">
    <source>
        <dbReference type="Proteomes" id="UP000270224"/>
    </source>
</evidence>
<reference evidence="2 5" key="3">
    <citation type="submission" date="2018-11" db="EMBL/GenBank/DDBJ databases">
        <title>Proposal to divide the Flavobacteriaceae and reorganize its genera based on Amino Acid Identity values calculated from whole genome sequences.</title>
        <authorList>
            <person name="Nicholson A.C."/>
            <person name="Gulvik C.A."/>
            <person name="Whitney A.M."/>
            <person name="Humrighouse B.W."/>
            <person name="Bell M."/>
            <person name="Holmes B."/>
            <person name="Steigerwalt A.G."/>
            <person name="Villarma A."/>
            <person name="Sheth M."/>
            <person name="Batra D."/>
            <person name="Pryor J."/>
            <person name="Bernardet J.-F."/>
            <person name="Hugo C."/>
            <person name="Kampfer P."/>
            <person name="Newman J.D."/>
            <person name="McQuiston J.R."/>
        </authorList>
    </citation>
    <scope>NUCLEOTIDE SEQUENCE [LARGE SCALE GENOMIC DNA]</scope>
    <source>
        <strain evidence="2 5">H3001</strain>
    </source>
</reference>
<organism evidence="3 4">
    <name type="scientific">Kaistella daneshvariae</name>
    <dbReference type="NCBI Taxonomy" id="2487074"/>
    <lineage>
        <taxon>Bacteria</taxon>
        <taxon>Pseudomonadati</taxon>
        <taxon>Bacteroidota</taxon>
        <taxon>Flavobacteriia</taxon>
        <taxon>Flavobacteriales</taxon>
        <taxon>Weeksellaceae</taxon>
        <taxon>Chryseobacterium group</taxon>
        <taxon>Kaistella</taxon>
    </lineage>
</organism>
<gene>
    <name evidence="3" type="ORF">EGI11_03020</name>
    <name evidence="2" type="ORF">EIB71_07865</name>
</gene>
<protein>
    <submittedName>
        <fullName evidence="3">Uncharacterized protein</fullName>
    </submittedName>
</protein>
<dbReference type="AlphaFoldDB" id="A0A3N0WXS4"/>
<proteinExistence type="predicted"/>